<organism evidence="1">
    <name type="scientific">marine sediment metagenome</name>
    <dbReference type="NCBI Taxonomy" id="412755"/>
    <lineage>
        <taxon>unclassified sequences</taxon>
        <taxon>metagenomes</taxon>
        <taxon>ecological metagenomes</taxon>
    </lineage>
</organism>
<sequence length="29" mass="3461">LEEIERWSEGEGKLDEFSHIRDQLTGRET</sequence>
<feature type="non-terminal residue" evidence="1">
    <location>
        <position position="1"/>
    </location>
</feature>
<reference evidence="1" key="1">
    <citation type="journal article" date="2014" name="Front. Microbiol.">
        <title>High frequency of phylogenetically diverse reductive dehalogenase-homologous genes in deep subseafloor sedimentary metagenomes.</title>
        <authorList>
            <person name="Kawai M."/>
            <person name="Futagami T."/>
            <person name="Toyoda A."/>
            <person name="Takaki Y."/>
            <person name="Nishi S."/>
            <person name="Hori S."/>
            <person name="Arai W."/>
            <person name="Tsubouchi T."/>
            <person name="Morono Y."/>
            <person name="Uchiyama I."/>
            <person name="Ito T."/>
            <person name="Fujiyama A."/>
            <person name="Inagaki F."/>
            <person name="Takami H."/>
        </authorList>
    </citation>
    <scope>NUCLEOTIDE SEQUENCE</scope>
    <source>
        <strain evidence="1">Expedition CK06-06</strain>
    </source>
</reference>
<dbReference type="EMBL" id="BART01003500">
    <property type="protein sequence ID" value="GAG57512.1"/>
    <property type="molecule type" value="Genomic_DNA"/>
</dbReference>
<gene>
    <name evidence="1" type="ORF">S01H4_09596</name>
</gene>
<evidence type="ECO:0000313" key="1">
    <source>
        <dbReference type="EMBL" id="GAG57512.1"/>
    </source>
</evidence>
<protein>
    <submittedName>
        <fullName evidence="1">Uncharacterized protein</fullName>
    </submittedName>
</protein>
<proteinExistence type="predicted"/>
<dbReference type="AlphaFoldDB" id="X0ZHB0"/>
<accession>X0ZHB0</accession>
<name>X0ZHB0_9ZZZZ</name>
<comment type="caution">
    <text evidence="1">The sequence shown here is derived from an EMBL/GenBank/DDBJ whole genome shotgun (WGS) entry which is preliminary data.</text>
</comment>